<evidence type="ECO:0000256" key="1">
    <source>
        <dbReference type="SAM" id="MobiDB-lite"/>
    </source>
</evidence>
<feature type="region of interest" description="Disordered" evidence="1">
    <location>
        <begin position="20"/>
        <end position="47"/>
    </location>
</feature>
<name>A0ABT4ZLG8_9CYAN</name>
<keyword evidence="3" id="KW-1185">Reference proteome</keyword>
<gene>
    <name evidence="2" type="ORF">PN497_02405</name>
</gene>
<proteinExistence type="predicted"/>
<reference evidence="2 3" key="1">
    <citation type="submission" date="2023-01" db="EMBL/GenBank/DDBJ databases">
        <title>Genomes from the Australian National Cyanobacteria Reference Collection.</title>
        <authorList>
            <person name="Willis A."/>
            <person name="Lee E.M.F."/>
        </authorList>
    </citation>
    <scope>NUCLEOTIDE SEQUENCE [LARGE SCALE GENOMIC DNA]</scope>
    <source>
        <strain evidence="2 3">CS-549</strain>
    </source>
</reference>
<dbReference type="Proteomes" id="UP001211711">
    <property type="component" value="Unassembled WGS sequence"/>
</dbReference>
<evidence type="ECO:0000313" key="2">
    <source>
        <dbReference type="EMBL" id="MDB9440236.1"/>
    </source>
</evidence>
<protein>
    <submittedName>
        <fullName evidence="2">Uncharacterized protein</fullName>
    </submittedName>
</protein>
<dbReference type="RefSeq" id="WP_272109511.1">
    <property type="nucleotide sequence ID" value="NZ_JAQMTI010000028.1"/>
</dbReference>
<sequence length="84" mass="8975">MIGKNIINYLLPTTYYPVPSPQSPVTSPQSPVSSLQSPVSSTQSPVPIPQSPICKILVLTTYSVPLLGVWSNGLLILGGAYPYF</sequence>
<dbReference type="EMBL" id="JAQMTI010000028">
    <property type="protein sequence ID" value="MDB9440236.1"/>
    <property type="molecule type" value="Genomic_DNA"/>
</dbReference>
<evidence type="ECO:0000313" key="3">
    <source>
        <dbReference type="Proteomes" id="UP001211711"/>
    </source>
</evidence>
<comment type="caution">
    <text evidence="2">The sequence shown here is derived from an EMBL/GenBank/DDBJ whole genome shotgun (WGS) entry which is preliminary data.</text>
</comment>
<feature type="compositionally biased region" description="Low complexity" evidence="1">
    <location>
        <begin position="23"/>
        <end position="45"/>
    </location>
</feature>
<organism evidence="2 3">
    <name type="scientific">Sphaerospermopsis kisseleviana CS-549</name>
    <dbReference type="NCBI Taxonomy" id="3021783"/>
    <lineage>
        <taxon>Bacteria</taxon>
        <taxon>Bacillati</taxon>
        <taxon>Cyanobacteriota</taxon>
        <taxon>Cyanophyceae</taxon>
        <taxon>Nostocales</taxon>
        <taxon>Aphanizomenonaceae</taxon>
        <taxon>Sphaerospermopsis</taxon>
        <taxon>Sphaerospermopsis kisseleviana</taxon>
    </lineage>
</organism>
<accession>A0ABT4ZLG8</accession>